<dbReference type="SUPFAM" id="SSF49265">
    <property type="entry name" value="Fibronectin type III"/>
    <property type="match status" value="2"/>
</dbReference>
<dbReference type="InterPro" id="IPR036116">
    <property type="entry name" value="FN3_sf"/>
</dbReference>
<dbReference type="FunFam" id="2.60.40.10:FF:000362">
    <property type="entry name" value="Receptor-type tyrosine-protein phosphatase eta"/>
    <property type="match status" value="4"/>
</dbReference>
<comment type="caution">
    <text evidence="4">The sequence shown here is derived from an EMBL/GenBank/DDBJ whole genome shotgun (WGS) entry which is preliminary data.</text>
</comment>
<feature type="domain" description="Fibronectin type-III" evidence="3">
    <location>
        <begin position="187"/>
        <end position="278"/>
    </location>
</feature>
<dbReference type="GO" id="GO:0043235">
    <property type="term" value="C:receptor complex"/>
    <property type="evidence" value="ECO:0007669"/>
    <property type="project" value="TreeGrafter"/>
</dbReference>
<organism evidence="4 5">
    <name type="scientific">Prunella himalayana</name>
    <dbReference type="NCBI Taxonomy" id="670356"/>
    <lineage>
        <taxon>Eukaryota</taxon>
        <taxon>Metazoa</taxon>
        <taxon>Chordata</taxon>
        <taxon>Craniata</taxon>
        <taxon>Vertebrata</taxon>
        <taxon>Euteleostomi</taxon>
        <taxon>Archelosauria</taxon>
        <taxon>Archosauria</taxon>
        <taxon>Dinosauria</taxon>
        <taxon>Saurischia</taxon>
        <taxon>Theropoda</taxon>
        <taxon>Coelurosauria</taxon>
        <taxon>Aves</taxon>
        <taxon>Neognathae</taxon>
        <taxon>Neoaves</taxon>
        <taxon>Telluraves</taxon>
        <taxon>Australaves</taxon>
        <taxon>Passeriformes</taxon>
        <taxon>Passeroidea</taxon>
        <taxon>Prunellidae</taxon>
        <taxon>Prunella</taxon>
    </lineage>
</organism>
<dbReference type="Pfam" id="PF00041">
    <property type="entry name" value="fn3"/>
    <property type="match status" value="4"/>
</dbReference>
<reference evidence="4 5" key="1">
    <citation type="submission" date="2019-09" db="EMBL/GenBank/DDBJ databases">
        <title>Bird 10,000 Genomes (B10K) Project - Family phase.</title>
        <authorList>
            <person name="Zhang G."/>
        </authorList>
    </citation>
    <scope>NUCLEOTIDE SEQUENCE [LARGE SCALE GENOMIC DNA]</scope>
    <source>
        <strain evidence="4">B10K-DU-013-18</strain>
        <tissue evidence="4">Muscle</tissue>
    </source>
</reference>
<dbReference type="PANTHER" id="PTHR46957:SF5">
    <property type="entry name" value="PROTEIN-TYROSINE-PHOSPHATASE"/>
    <property type="match status" value="1"/>
</dbReference>
<dbReference type="Gene3D" id="2.60.40.10">
    <property type="entry name" value="Immunoglobulins"/>
    <property type="match status" value="4"/>
</dbReference>
<name>A0A7K5QBK9_9PASE</name>
<dbReference type="CDD" id="cd00063">
    <property type="entry name" value="FN3"/>
    <property type="match status" value="4"/>
</dbReference>
<feature type="domain" description="Fibronectin type-III" evidence="3">
    <location>
        <begin position="279"/>
        <end position="367"/>
    </location>
</feature>
<gene>
    <name evidence="4" type="primary">Ptprj</name>
    <name evidence="4" type="ORF">PRUHIM_R04557</name>
</gene>
<feature type="non-terminal residue" evidence="4">
    <location>
        <position position="367"/>
    </location>
</feature>
<keyword evidence="1" id="KW-0677">Repeat</keyword>
<feature type="domain" description="Fibronectin type-III" evidence="3">
    <location>
        <begin position="95"/>
        <end position="186"/>
    </location>
</feature>
<dbReference type="InterPro" id="IPR013783">
    <property type="entry name" value="Ig-like_fold"/>
</dbReference>
<dbReference type="PANTHER" id="PTHR46957">
    <property type="entry name" value="CYTOKINE RECEPTOR"/>
    <property type="match status" value="1"/>
</dbReference>
<evidence type="ECO:0000259" key="3">
    <source>
        <dbReference type="PROSITE" id="PS50853"/>
    </source>
</evidence>
<dbReference type="Proteomes" id="UP000566454">
    <property type="component" value="Unassembled WGS sequence"/>
</dbReference>
<dbReference type="SMART" id="SM00060">
    <property type="entry name" value="FN3"/>
    <property type="match status" value="4"/>
</dbReference>
<dbReference type="EMBL" id="VYZK01000024">
    <property type="protein sequence ID" value="NWT64827.1"/>
    <property type="molecule type" value="Genomic_DNA"/>
</dbReference>
<evidence type="ECO:0000313" key="5">
    <source>
        <dbReference type="Proteomes" id="UP000566454"/>
    </source>
</evidence>
<dbReference type="InterPro" id="IPR003961">
    <property type="entry name" value="FN3_dom"/>
</dbReference>
<comment type="similarity">
    <text evidence="2">Belongs to the protein-tyrosine phosphatase family. Receptor class 3 subfamily.</text>
</comment>
<dbReference type="PROSITE" id="PS50853">
    <property type="entry name" value="FN3"/>
    <property type="match status" value="4"/>
</dbReference>
<feature type="domain" description="Fibronectin type-III" evidence="3">
    <location>
        <begin position="3"/>
        <end position="94"/>
    </location>
</feature>
<dbReference type="OrthoDB" id="10253954at2759"/>
<protein>
    <submittedName>
        <fullName evidence="4">PTPRJ phosphatase</fullName>
    </submittedName>
</protein>
<feature type="non-terminal residue" evidence="4">
    <location>
        <position position="1"/>
    </location>
</feature>
<evidence type="ECO:0000256" key="1">
    <source>
        <dbReference type="ARBA" id="ARBA00022737"/>
    </source>
</evidence>
<dbReference type="AlphaFoldDB" id="A0A7K5QBK9"/>
<accession>A0A7K5QBK9</accession>
<keyword evidence="5" id="KW-1185">Reference proteome</keyword>
<proteinExistence type="inferred from homology"/>
<evidence type="ECO:0000313" key="4">
    <source>
        <dbReference type="EMBL" id="NWT64827.1"/>
    </source>
</evidence>
<dbReference type="InterPro" id="IPR050713">
    <property type="entry name" value="RTP_Phos/Ushers"/>
</dbReference>
<evidence type="ECO:0000256" key="2">
    <source>
        <dbReference type="ARBA" id="ARBA00025789"/>
    </source>
</evidence>
<sequence>FTGPSQVHDLLAESIGVTSVTLIWVVNDSASNTYTYKVEFGNGTSVKNVTSNDTKAAITGLTPGTLYNFTVFAVAADHETEGEGVSIDLYTRPSQVHDLQAESIGVNSVTLKWMVDDSASNTYMYRTEVLNGTNDTPVKNLTSNETKAAIAGLTPGTLYNFTVFAVAADNETEGEGSLRDLYTRPSQVHDLQAESIGVTSVTLIWMVNDSTSDPYTYRTEVINGTNGAPLKNVTSNDTKAAITGLTPGTLYNFTVFAVAADNETEGEGALIDLYTRPSQVLDLQAESIGVTSVTLKWVVNDSASDPYTYRIEVVNGTNGAPLKNVTSNDTKAEITGLTPGTLYNFTVFAVAADNETEGEGVSIDLYT</sequence>